<sequence>MERCSSASFNGACSFGIAGRICQNGDRPMGMVRLPLWTLEICMHIRQITSRVDLAALQWKCTPTVPEASAVASVLSLRFTDSQASWPNMMKSTVIVDLTVSARSLILFRRKNGVPEFCEWQWG</sequence>
<name>A0ABD1DID4_CULPP</name>
<dbReference type="EMBL" id="JBEHCU010005539">
    <property type="protein sequence ID" value="KAL1399462.1"/>
    <property type="molecule type" value="Genomic_DNA"/>
</dbReference>
<gene>
    <name evidence="1" type="ORF">pipiens_008191</name>
</gene>
<accession>A0ABD1DID4</accession>
<organism evidence="1 2">
    <name type="scientific">Culex pipiens pipiens</name>
    <name type="common">Northern house mosquito</name>
    <dbReference type="NCBI Taxonomy" id="38569"/>
    <lineage>
        <taxon>Eukaryota</taxon>
        <taxon>Metazoa</taxon>
        <taxon>Ecdysozoa</taxon>
        <taxon>Arthropoda</taxon>
        <taxon>Hexapoda</taxon>
        <taxon>Insecta</taxon>
        <taxon>Pterygota</taxon>
        <taxon>Neoptera</taxon>
        <taxon>Endopterygota</taxon>
        <taxon>Diptera</taxon>
        <taxon>Nematocera</taxon>
        <taxon>Culicoidea</taxon>
        <taxon>Culicidae</taxon>
        <taxon>Culicinae</taxon>
        <taxon>Culicini</taxon>
        <taxon>Culex</taxon>
        <taxon>Culex</taxon>
    </lineage>
</organism>
<reference evidence="1 2" key="1">
    <citation type="submission" date="2024-05" db="EMBL/GenBank/DDBJ databases">
        <title>Culex pipiens pipiens assembly and annotation.</title>
        <authorList>
            <person name="Alout H."/>
            <person name="Durand T."/>
        </authorList>
    </citation>
    <scope>NUCLEOTIDE SEQUENCE [LARGE SCALE GENOMIC DNA]</scope>
    <source>
        <strain evidence="1">HA-2024</strain>
        <tissue evidence="1">Whole body</tissue>
    </source>
</reference>
<comment type="caution">
    <text evidence="1">The sequence shown here is derived from an EMBL/GenBank/DDBJ whole genome shotgun (WGS) entry which is preliminary data.</text>
</comment>
<evidence type="ECO:0000313" key="1">
    <source>
        <dbReference type="EMBL" id="KAL1399462.1"/>
    </source>
</evidence>
<evidence type="ECO:0000313" key="2">
    <source>
        <dbReference type="Proteomes" id="UP001562425"/>
    </source>
</evidence>
<dbReference type="Proteomes" id="UP001562425">
    <property type="component" value="Unassembled WGS sequence"/>
</dbReference>
<proteinExistence type="predicted"/>
<keyword evidence="2" id="KW-1185">Reference proteome</keyword>
<dbReference type="AlphaFoldDB" id="A0ABD1DID4"/>
<protein>
    <submittedName>
        <fullName evidence="1">Uncharacterized protein</fullName>
    </submittedName>
</protein>